<name>A0A6G8F1C0_9BACT</name>
<dbReference type="AlphaFoldDB" id="A0A6G8F1C0"/>
<sequence>MEENVEKQHITIHIYDTQISIMVPKEQEQMYREAGSMINERLNTYFNHYKGLKSDKEIIYYAMIDIALRCVIESRKNDVSPITDILSALSSEIDEALKEA</sequence>
<gene>
    <name evidence="1" type="ORF">Prevot485_1150</name>
</gene>
<protein>
    <recommendedName>
        <fullName evidence="2">Cell division protein ZapA</fullName>
    </recommendedName>
</protein>
<evidence type="ECO:0008006" key="2">
    <source>
        <dbReference type="Google" id="ProtNLM"/>
    </source>
</evidence>
<dbReference type="Pfam" id="PF05164">
    <property type="entry name" value="ZapA"/>
    <property type="match status" value="1"/>
</dbReference>
<proteinExistence type="predicted"/>
<evidence type="ECO:0000313" key="1">
    <source>
        <dbReference type="EMBL" id="QIM10016.1"/>
    </source>
</evidence>
<organism evidence="1">
    <name type="scientific">uncultured Prevotella sp</name>
    <dbReference type="NCBI Taxonomy" id="159272"/>
    <lineage>
        <taxon>Bacteria</taxon>
        <taxon>Pseudomonadati</taxon>
        <taxon>Bacteroidota</taxon>
        <taxon>Bacteroidia</taxon>
        <taxon>Bacteroidales</taxon>
        <taxon>Prevotellaceae</taxon>
        <taxon>Prevotella</taxon>
        <taxon>environmental samples</taxon>
    </lineage>
</organism>
<accession>A0A6G8F1C0</accession>
<dbReference type="SUPFAM" id="SSF102829">
    <property type="entry name" value="Cell division protein ZapA-like"/>
    <property type="match status" value="1"/>
</dbReference>
<dbReference type="InterPro" id="IPR007838">
    <property type="entry name" value="Cell_div_ZapA-like"/>
</dbReference>
<dbReference type="InterPro" id="IPR036192">
    <property type="entry name" value="Cell_div_ZapA-like_sf"/>
</dbReference>
<reference evidence="1" key="1">
    <citation type="journal article" date="2020" name="J. ISSAAS">
        <title>Lactobacilli and other gastrointestinal microbiota of Peromyscus leucopus, reservoir host for agents of Lyme disease and other zoonoses in North America.</title>
        <authorList>
            <person name="Milovic A."/>
            <person name="Bassam K."/>
            <person name="Shao H."/>
            <person name="Chatzistamou I."/>
            <person name="Tufts D.M."/>
            <person name="Diuk-Wasser M."/>
            <person name="Barbour A.G."/>
        </authorList>
    </citation>
    <scope>NUCLEOTIDE SEQUENCE</scope>
    <source>
        <strain evidence="1">LL70</strain>
    </source>
</reference>
<dbReference type="EMBL" id="MN990733">
    <property type="protein sequence ID" value="QIM10016.1"/>
    <property type="molecule type" value="Genomic_DNA"/>
</dbReference>